<keyword evidence="4 6" id="KW-0998">Cell outer membrane</keyword>
<evidence type="ECO:0000256" key="1">
    <source>
        <dbReference type="ARBA" id="ARBA00022729"/>
    </source>
</evidence>
<keyword evidence="2 6" id="KW-0472">Membrane</keyword>
<keyword evidence="9" id="KW-1185">Reference proteome</keyword>
<dbReference type="EMBL" id="NEVP01000008">
    <property type="protein sequence ID" value="OZI49262.1"/>
    <property type="molecule type" value="Genomic_DNA"/>
</dbReference>
<name>A0A261TJ85_9BORD</name>
<dbReference type="InterPro" id="IPR011990">
    <property type="entry name" value="TPR-like_helical_dom_sf"/>
</dbReference>
<keyword evidence="5 6" id="KW-0449">Lipoprotein</keyword>
<dbReference type="SUPFAM" id="SSF48452">
    <property type="entry name" value="TPR-like"/>
    <property type="match status" value="1"/>
</dbReference>
<dbReference type="PANTHER" id="PTHR37423:SF1">
    <property type="entry name" value="OUTER MEMBRANE PROTEIN ASSEMBLY FACTOR BAMD"/>
    <property type="match status" value="1"/>
</dbReference>
<evidence type="ECO:0000256" key="4">
    <source>
        <dbReference type="ARBA" id="ARBA00023237"/>
    </source>
</evidence>
<comment type="subcellular location">
    <subcellularLocation>
        <location evidence="6">Cell outer membrane</location>
        <topology evidence="6">Lipid-anchor</topology>
    </subcellularLocation>
</comment>
<evidence type="ECO:0000259" key="7">
    <source>
        <dbReference type="Pfam" id="PF13525"/>
    </source>
</evidence>
<dbReference type="GO" id="GO:0051205">
    <property type="term" value="P:protein insertion into membrane"/>
    <property type="evidence" value="ECO:0007669"/>
    <property type="project" value="UniProtKB-UniRule"/>
</dbReference>
<dbReference type="RefSeq" id="WP_170948498.1">
    <property type="nucleotide sequence ID" value="NZ_NEVN01000007.1"/>
</dbReference>
<keyword evidence="3 6" id="KW-0564">Palmitate</keyword>
<comment type="similarity">
    <text evidence="6">Belongs to the BamD family.</text>
</comment>
<dbReference type="CDD" id="cd15830">
    <property type="entry name" value="BamD"/>
    <property type="match status" value="1"/>
</dbReference>
<dbReference type="Proteomes" id="UP000216913">
    <property type="component" value="Unassembled WGS sequence"/>
</dbReference>
<comment type="function">
    <text evidence="6">Part of the outer membrane protein assembly complex, which is involved in assembly and insertion of beta-barrel proteins into the outer membrane.</text>
</comment>
<evidence type="ECO:0000313" key="9">
    <source>
        <dbReference type="Proteomes" id="UP000216913"/>
    </source>
</evidence>
<dbReference type="InterPro" id="IPR039565">
    <property type="entry name" value="BamD-like"/>
</dbReference>
<evidence type="ECO:0000256" key="2">
    <source>
        <dbReference type="ARBA" id="ARBA00023136"/>
    </source>
</evidence>
<proteinExistence type="inferred from homology"/>
<feature type="domain" description="Outer membrane lipoprotein BamD-like" evidence="7">
    <location>
        <begin position="49"/>
        <end position="252"/>
    </location>
</feature>
<dbReference type="GO" id="GO:0043165">
    <property type="term" value="P:Gram-negative-bacterium-type cell outer membrane assembly"/>
    <property type="evidence" value="ECO:0007669"/>
    <property type="project" value="UniProtKB-UniRule"/>
</dbReference>
<comment type="subunit">
    <text evidence="6">Part of the Bam complex.</text>
</comment>
<dbReference type="InterPro" id="IPR017689">
    <property type="entry name" value="BamD"/>
</dbReference>
<sequence length="282" mass="31445">MILRHAAPTNTAPRKGAVLAAAIALAGVLLVSGCGGADTKYDKTAGWSAEQLYADAKEEVSAGNWNEARERLTAIESRYPFGTYAQQALIELAYVNWKDGENEQALAACDRFQQLYPNHPGTDYVLYLKGLVSFTPASAFMSNLTGQDPAERDPKGLRASYDAFGELVKRYPESKYTPDAQKRMTWLVNAIAMNEVYVARYYYERGAYVAAASRAQTVITDFEGAPATEEALYLLVLSYDKLNMTQLRDDAKRVLDQNFPNSQFNQKGLAADKSWWNPFSWR</sequence>
<dbReference type="Pfam" id="PF13525">
    <property type="entry name" value="YfiO"/>
    <property type="match status" value="1"/>
</dbReference>
<gene>
    <name evidence="6" type="primary">bamD</name>
    <name evidence="8" type="ORF">CAL25_14595</name>
</gene>
<comment type="caution">
    <text evidence="8">The sequence shown here is derived from an EMBL/GenBank/DDBJ whole genome shotgun (WGS) entry which is preliminary data.</text>
</comment>
<evidence type="ECO:0000256" key="3">
    <source>
        <dbReference type="ARBA" id="ARBA00023139"/>
    </source>
</evidence>
<dbReference type="PROSITE" id="PS51257">
    <property type="entry name" value="PROKAR_LIPOPROTEIN"/>
    <property type="match status" value="1"/>
</dbReference>
<dbReference type="NCBIfam" id="TIGR03302">
    <property type="entry name" value="OM_YfiO"/>
    <property type="match status" value="1"/>
</dbReference>
<evidence type="ECO:0000256" key="5">
    <source>
        <dbReference type="ARBA" id="ARBA00023288"/>
    </source>
</evidence>
<organism evidence="8 9">
    <name type="scientific">Bordetella genomosp. 5</name>
    <dbReference type="NCBI Taxonomy" id="1395608"/>
    <lineage>
        <taxon>Bacteria</taxon>
        <taxon>Pseudomonadati</taxon>
        <taxon>Pseudomonadota</taxon>
        <taxon>Betaproteobacteria</taxon>
        <taxon>Burkholderiales</taxon>
        <taxon>Alcaligenaceae</taxon>
        <taxon>Bordetella</taxon>
    </lineage>
</organism>
<reference evidence="8 9" key="1">
    <citation type="submission" date="2017-05" db="EMBL/GenBank/DDBJ databases">
        <title>Complete and WGS of Bordetella genogroups.</title>
        <authorList>
            <person name="Spilker T."/>
            <person name="LiPuma J."/>
        </authorList>
    </citation>
    <scope>NUCLEOTIDE SEQUENCE [LARGE SCALE GENOMIC DNA]</scope>
    <source>
        <strain evidence="8 9">AU10456</strain>
    </source>
</reference>
<dbReference type="AlphaFoldDB" id="A0A261TJ85"/>
<protein>
    <recommendedName>
        <fullName evidence="6">Outer membrane protein assembly factor BamD</fullName>
    </recommendedName>
</protein>
<keyword evidence="1 6" id="KW-0732">Signal</keyword>
<dbReference type="PANTHER" id="PTHR37423">
    <property type="entry name" value="SOLUBLE LYTIC MUREIN TRANSGLYCOSYLASE-RELATED"/>
    <property type="match status" value="1"/>
</dbReference>
<evidence type="ECO:0000313" key="8">
    <source>
        <dbReference type="EMBL" id="OZI49262.1"/>
    </source>
</evidence>
<dbReference type="Gene3D" id="1.25.40.10">
    <property type="entry name" value="Tetratricopeptide repeat domain"/>
    <property type="match status" value="1"/>
</dbReference>
<accession>A0A261TJ85</accession>
<evidence type="ECO:0000256" key="6">
    <source>
        <dbReference type="HAMAP-Rule" id="MF_00922"/>
    </source>
</evidence>
<dbReference type="GO" id="GO:1990063">
    <property type="term" value="C:Bam protein complex"/>
    <property type="evidence" value="ECO:0007669"/>
    <property type="project" value="TreeGrafter"/>
</dbReference>
<dbReference type="HAMAP" id="MF_00922">
    <property type="entry name" value="OM_assembly_BamD"/>
    <property type="match status" value="1"/>
</dbReference>